<dbReference type="InterPro" id="IPR024864">
    <property type="entry name" value="Nup54/Nup57/Nup44"/>
</dbReference>
<proteinExistence type="predicted"/>
<evidence type="ECO:0000313" key="7">
    <source>
        <dbReference type="WBParaSite" id="SBAD_0000980801-mRNA-1"/>
    </source>
</evidence>
<feature type="domain" description="Nucleoporin Nup54 alpha-helical" evidence="4">
    <location>
        <begin position="218"/>
        <end position="363"/>
    </location>
</feature>
<dbReference type="WBParaSite" id="SBAD_0000980801-mRNA-1">
    <property type="protein sequence ID" value="SBAD_0000980801-mRNA-1"/>
    <property type="gene ID" value="SBAD_0000980801"/>
</dbReference>
<dbReference type="Pfam" id="PF13874">
    <property type="entry name" value="Nup54"/>
    <property type="match status" value="1"/>
</dbReference>
<organism evidence="7">
    <name type="scientific">Soboliphyme baturini</name>
    <dbReference type="NCBI Taxonomy" id="241478"/>
    <lineage>
        <taxon>Eukaryota</taxon>
        <taxon>Metazoa</taxon>
        <taxon>Ecdysozoa</taxon>
        <taxon>Nematoda</taxon>
        <taxon>Enoplea</taxon>
        <taxon>Dorylaimia</taxon>
        <taxon>Dioctophymatida</taxon>
        <taxon>Dioctophymatoidea</taxon>
        <taxon>Soboliphymatidae</taxon>
        <taxon>Soboliphyme</taxon>
    </lineage>
</organism>
<dbReference type="GO" id="GO:0044613">
    <property type="term" value="C:nuclear pore central transport channel"/>
    <property type="evidence" value="ECO:0007669"/>
    <property type="project" value="TreeGrafter"/>
</dbReference>
<keyword evidence="2" id="KW-0813">Transport</keyword>
<evidence type="ECO:0000256" key="2">
    <source>
        <dbReference type="ARBA" id="ARBA00022448"/>
    </source>
</evidence>
<accession>A0A183J0R5</accession>
<dbReference type="Proteomes" id="UP000270296">
    <property type="component" value="Unassembled WGS sequence"/>
</dbReference>
<evidence type="ECO:0000256" key="3">
    <source>
        <dbReference type="ARBA" id="ARBA00023242"/>
    </source>
</evidence>
<dbReference type="PANTHER" id="PTHR13000:SF0">
    <property type="entry name" value="NUCLEOPORIN P54"/>
    <property type="match status" value="1"/>
</dbReference>
<dbReference type="GO" id="GO:0006999">
    <property type="term" value="P:nuclear pore organization"/>
    <property type="evidence" value="ECO:0007669"/>
    <property type="project" value="TreeGrafter"/>
</dbReference>
<gene>
    <name evidence="5" type="ORF">SBAD_LOCUS9465</name>
</gene>
<dbReference type="GO" id="GO:0006607">
    <property type="term" value="P:NLS-bearing protein import into nucleus"/>
    <property type="evidence" value="ECO:0007669"/>
    <property type="project" value="TreeGrafter"/>
</dbReference>
<dbReference type="GO" id="GO:0017056">
    <property type="term" value="F:structural constituent of nuclear pore"/>
    <property type="evidence" value="ECO:0007669"/>
    <property type="project" value="TreeGrafter"/>
</dbReference>
<dbReference type="PANTHER" id="PTHR13000">
    <property type="entry name" value="NUCLEOPORIN P54"/>
    <property type="match status" value="1"/>
</dbReference>
<dbReference type="EMBL" id="UZAM01012752">
    <property type="protein sequence ID" value="VDP23306.1"/>
    <property type="molecule type" value="Genomic_DNA"/>
</dbReference>
<evidence type="ECO:0000313" key="5">
    <source>
        <dbReference type="EMBL" id="VDP23306.1"/>
    </source>
</evidence>
<keyword evidence="6" id="KW-1185">Reference proteome</keyword>
<comment type="subcellular location">
    <subcellularLocation>
        <location evidence="1">Nucleus</location>
    </subcellularLocation>
</comment>
<evidence type="ECO:0000259" key="4">
    <source>
        <dbReference type="Pfam" id="PF13874"/>
    </source>
</evidence>
<name>A0A183J0R5_9BILA</name>
<evidence type="ECO:0000256" key="1">
    <source>
        <dbReference type="ARBA" id="ARBA00004123"/>
    </source>
</evidence>
<reference evidence="7" key="1">
    <citation type="submission" date="2016-06" db="UniProtKB">
        <authorList>
            <consortium name="WormBaseParasite"/>
        </authorList>
    </citation>
    <scope>IDENTIFICATION</scope>
</reference>
<dbReference type="InterPro" id="IPR025712">
    <property type="entry name" value="Nup54_alpha-helical_dom"/>
</dbReference>
<dbReference type="AlphaFoldDB" id="A0A183J0R5"/>
<sequence>MAKQCFSVQAKQLDNVAKQYFSVPKYFHEEDPIDTLSIKTYSAGNEYLSQLLTSVTNPQLYGDERDGVIARLNQIQAFCGTGIGYYAPNFVGFNRLAEIKDEDGLVSLIIKKSANDVSKNRQLLCDCVYKIMGAKPQISVQIELLKPLPDDRCETVIFIVESNPSTNAKRRVPASEVYQFLNQPTIKSQLQANAAVEDIAIRANLNEEKLQGYLAVAPPGFDPNIWIQAQKDNPKPGKMLPWPIQGYDQLHYRRQLQLQEIELQKCYCQVCVTLVNICEMMDSVAKFEKRLLAMQAKLLEMQTTQNTVSNRLLSVIRSQMMRFREGYSLDSTEEALKTRLDRINAYLTGPLQLKNRITELLSHIRSRPECLSAQLKSDIVEENLTINVKYLKDSQDFLEKITSLLQADIKDVAEMQRSLNQAESP</sequence>
<reference evidence="5 6" key="2">
    <citation type="submission" date="2018-11" db="EMBL/GenBank/DDBJ databases">
        <authorList>
            <consortium name="Pathogen Informatics"/>
        </authorList>
    </citation>
    <scope>NUCLEOTIDE SEQUENCE [LARGE SCALE GENOMIC DNA]</scope>
</reference>
<protein>
    <submittedName>
        <fullName evidence="7">Nup54 domain-containing protein</fullName>
    </submittedName>
</protein>
<dbReference type="OrthoDB" id="5917819at2759"/>
<keyword evidence="3" id="KW-0539">Nucleus</keyword>
<evidence type="ECO:0000313" key="6">
    <source>
        <dbReference type="Proteomes" id="UP000270296"/>
    </source>
</evidence>
<dbReference type="GO" id="GO:0036228">
    <property type="term" value="P:protein localization to nuclear inner membrane"/>
    <property type="evidence" value="ECO:0007669"/>
    <property type="project" value="TreeGrafter"/>
</dbReference>